<keyword evidence="1" id="KW-0378">Hydrolase</keyword>
<evidence type="ECO:0000313" key="2">
    <source>
        <dbReference type="Proteomes" id="UP001145114"/>
    </source>
</evidence>
<protein>
    <submittedName>
        <fullName evidence="1">Proteasome core particle subunit beta 2</fullName>
        <ecNumber evidence="1">3.4.25.1</ecNumber>
    </submittedName>
</protein>
<dbReference type="Proteomes" id="UP001145114">
    <property type="component" value="Unassembled WGS sequence"/>
</dbReference>
<feature type="non-terminal residue" evidence="1">
    <location>
        <position position="1"/>
    </location>
</feature>
<proteinExistence type="predicted"/>
<comment type="caution">
    <text evidence="1">The sequence shown here is derived from an EMBL/GenBank/DDBJ whole genome shotgun (WGS) entry which is preliminary data.</text>
</comment>
<keyword evidence="2" id="KW-1185">Reference proteome</keyword>
<sequence>GHVGANIILGGYDKDGPHLHGVHPHGSVDALPYTTLGSGMLAAMSVFETRWRQDMERDEAIDLVRDAVESGIFNDLGSGSNVDIVVITKGRTEYLRGHSMPNERVQKQASYKYPQGSVAVIKKEIRHFDVVTSTPDVLMYEA</sequence>
<name>A0ACC1HM38_9FUNG</name>
<accession>A0ACC1HM38</accession>
<dbReference type="EMBL" id="JAMZIH010002133">
    <property type="protein sequence ID" value="KAJ1677645.1"/>
    <property type="molecule type" value="Genomic_DNA"/>
</dbReference>
<evidence type="ECO:0000313" key="1">
    <source>
        <dbReference type="EMBL" id="KAJ1677645.1"/>
    </source>
</evidence>
<organism evidence="1 2">
    <name type="scientific">Spiromyces aspiralis</name>
    <dbReference type="NCBI Taxonomy" id="68401"/>
    <lineage>
        <taxon>Eukaryota</taxon>
        <taxon>Fungi</taxon>
        <taxon>Fungi incertae sedis</taxon>
        <taxon>Zoopagomycota</taxon>
        <taxon>Kickxellomycotina</taxon>
        <taxon>Kickxellomycetes</taxon>
        <taxon>Kickxellales</taxon>
        <taxon>Kickxellaceae</taxon>
        <taxon>Spiromyces</taxon>
    </lineage>
</organism>
<gene>
    <name evidence="1" type="primary">PUP1_2</name>
    <name evidence="1" type="ORF">EV182_005729</name>
</gene>
<reference evidence="1" key="1">
    <citation type="submission" date="2022-06" db="EMBL/GenBank/DDBJ databases">
        <title>Phylogenomic reconstructions and comparative analyses of Kickxellomycotina fungi.</title>
        <authorList>
            <person name="Reynolds N.K."/>
            <person name="Stajich J.E."/>
            <person name="Barry K."/>
            <person name="Grigoriev I.V."/>
            <person name="Crous P."/>
            <person name="Smith M.E."/>
        </authorList>
    </citation>
    <scope>NUCLEOTIDE SEQUENCE</scope>
    <source>
        <strain evidence="1">RSA 2271</strain>
    </source>
</reference>
<keyword evidence="1" id="KW-0647">Proteasome</keyword>
<dbReference type="EC" id="3.4.25.1" evidence="1"/>